<proteinExistence type="predicted"/>
<protein>
    <recommendedName>
        <fullName evidence="1">Glycosyltransferase 2-like domain-containing protein</fullName>
    </recommendedName>
</protein>
<dbReference type="CDD" id="cd02511">
    <property type="entry name" value="Beta4Glucosyltransferase"/>
    <property type="match status" value="1"/>
</dbReference>
<gene>
    <name evidence="2" type="ORF">A2855_02975</name>
</gene>
<dbReference type="AlphaFoldDB" id="A0A1G2CBH7"/>
<evidence type="ECO:0000313" key="2">
    <source>
        <dbReference type="EMBL" id="OGY97817.1"/>
    </source>
</evidence>
<feature type="domain" description="Glycosyltransferase 2-like" evidence="1">
    <location>
        <begin position="8"/>
        <end position="117"/>
    </location>
</feature>
<accession>A0A1G2CBH7</accession>
<dbReference type="InterPro" id="IPR001173">
    <property type="entry name" value="Glyco_trans_2-like"/>
</dbReference>
<dbReference type="EMBL" id="MHKX01000022">
    <property type="protein sequence ID" value="OGY97817.1"/>
    <property type="molecule type" value="Genomic_DNA"/>
</dbReference>
<dbReference type="PANTHER" id="PTHR43630">
    <property type="entry name" value="POLY-BETA-1,6-N-ACETYL-D-GLUCOSAMINE SYNTHASE"/>
    <property type="match status" value="1"/>
</dbReference>
<name>A0A1G2CBH7_9BACT</name>
<evidence type="ECO:0000259" key="1">
    <source>
        <dbReference type="Pfam" id="PF00535"/>
    </source>
</evidence>
<dbReference type="STRING" id="1798647.A2855_02975"/>
<dbReference type="InterPro" id="IPR029044">
    <property type="entry name" value="Nucleotide-diphossugar_trans"/>
</dbReference>
<organism evidence="2 3">
    <name type="scientific">Candidatus Liptonbacteria bacterium RIFCSPHIGHO2_01_FULL_57_28</name>
    <dbReference type="NCBI Taxonomy" id="1798647"/>
    <lineage>
        <taxon>Bacteria</taxon>
        <taxon>Candidatus Liptoniibacteriota</taxon>
    </lineage>
</organism>
<dbReference type="SUPFAM" id="SSF53448">
    <property type="entry name" value="Nucleotide-diphospho-sugar transferases"/>
    <property type="match status" value="1"/>
</dbReference>
<reference evidence="2 3" key="1">
    <citation type="journal article" date="2016" name="Nat. Commun.">
        <title>Thousands of microbial genomes shed light on interconnected biogeochemical processes in an aquifer system.</title>
        <authorList>
            <person name="Anantharaman K."/>
            <person name="Brown C.T."/>
            <person name="Hug L.A."/>
            <person name="Sharon I."/>
            <person name="Castelle C.J."/>
            <person name="Probst A.J."/>
            <person name="Thomas B.C."/>
            <person name="Singh A."/>
            <person name="Wilkins M.J."/>
            <person name="Karaoz U."/>
            <person name="Brodie E.L."/>
            <person name="Williams K.H."/>
            <person name="Hubbard S.S."/>
            <person name="Banfield J.F."/>
        </authorList>
    </citation>
    <scope>NUCLEOTIDE SEQUENCE [LARGE SCALE GENOMIC DNA]</scope>
</reference>
<comment type="caution">
    <text evidence="2">The sequence shown here is derived from an EMBL/GenBank/DDBJ whole genome shotgun (WGS) entry which is preliminary data.</text>
</comment>
<dbReference type="Proteomes" id="UP000179059">
    <property type="component" value="Unassembled WGS sequence"/>
</dbReference>
<sequence>MTKLPITLIVLTKDEELNLPHCLKSSAEHVAQVIIVDSKSTDGTLAIARQYGADIYDHPFTNQAEQFNWALDNAKIAGEWVLRLDADEVMSPELWKEIETAIQNAPPEICGFYLKRRVYFMGKWIRHGGYYPTWLLRLFRNGKARSEDRAMDEHIVLSEGRALQLQNDFKDKNRKKLKWWLAKHRNYAAREARAMLDEKHFRERPDLGGGQPERKRWLKNNLYLRLPIFIRPFLYFIYRYFLRAGFLDGGRGLVFHFLQGLWYRFLVDAKYAKLVLSKKQ</sequence>
<dbReference type="Pfam" id="PF00535">
    <property type="entry name" value="Glycos_transf_2"/>
    <property type="match status" value="1"/>
</dbReference>
<dbReference type="Gene3D" id="3.90.550.10">
    <property type="entry name" value="Spore Coat Polysaccharide Biosynthesis Protein SpsA, Chain A"/>
    <property type="match status" value="1"/>
</dbReference>
<dbReference type="PANTHER" id="PTHR43630:SF2">
    <property type="entry name" value="GLYCOSYLTRANSFERASE"/>
    <property type="match status" value="1"/>
</dbReference>
<evidence type="ECO:0000313" key="3">
    <source>
        <dbReference type="Proteomes" id="UP000179059"/>
    </source>
</evidence>